<evidence type="ECO:0008006" key="7">
    <source>
        <dbReference type="Google" id="ProtNLM"/>
    </source>
</evidence>
<dbReference type="OrthoDB" id="37886at2759"/>
<gene>
    <name evidence="5" type="ORF">RFI_13990</name>
</gene>
<feature type="non-terminal residue" evidence="5">
    <location>
        <position position="1"/>
    </location>
</feature>
<dbReference type="GO" id="GO:0005886">
    <property type="term" value="C:plasma membrane"/>
    <property type="evidence" value="ECO:0007669"/>
    <property type="project" value="TreeGrafter"/>
</dbReference>
<comment type="similarity">
    <text evidence="1">Belongs to the annexin family.</text>
</comment>
<evidence type="ECO:0000313" key="6">
    <source>
        <dbReference type="Proteomes" id="UP000023152"/>
    </source>
</evidence>
<keyword evidence="2" id="KW-0677">Repeat</keyword>
<reference evidence="5 6" key="1">
    <citation type="journal article" date="2013" name="Curr. Biol.">
        <title>The Genome of the Foraminiferan Reticulomyxa filosa.</title>
        <authorList>
            <person name="Glockner G."/>
            <person name="Hulsmann N."/>
            <person name="Schleicher M."/>
            <person name="Noegel A.A."/>
            <person name="Eichinger L."/>
            <person name="Gallinger C."/>
            <person name="Pawlowski J."/>
            <person name="Sierra R."/>
            <person name="Euteneuer U."/>
            <person name="Pillet L."/>
            <person name="Moustafa A."/>
            <person name="Platzer M."/>
            <person name="Groth M."/>
            <person name="Szafranski K."/>
            <person name="Schliwa M."/>
        </authorList>
    </citation>
    <scope>NUCLEOTIDE SEQUENCE [LARGE SCALE GENOMIC DNA]</scope>
</reference>
<dbReference type="PANTHER" id="PTHR10502">
    <property type="entry name" value="ANNEXIN"/>
    <property type="match status" value="1"/>
</dbReference>
<dbReference type="FunFam" id="1.10.220.10:FF:000001">
    <property type="entry name" value="Annexin"/>
    <property type="match status" value="1"/>
</dbReference>
<evidence type="ECO:0000256" key="1">
    <source>
        <dbReference type="ARBA" id="ARBA00007831"/>
    </source>
</evidence>
<dbReference type="SUPFAM" id="SSF47874">
    <property type="entry name" value="Annexin"/>
    <property type="match status" value="2"/>
</dbReference>
<feature type="region of interest" description="Disordered" evidence="4">
    <location>
        <begin position="263"/>
        <end position="283"/>
    </location>
</feature>
<evidence type="ECO:0000313" key="5">
    <source>
        <dbReference type="EMBL" id="ETO23199.1"/>
    </source>
</evidence>
<dbReference type="GO" id="GO:0005737">
    <property type="term" value="C:cytoplasm"/>
    <property type="evidence" value="ECO:0007669"/>
    <property type="project" value="TreeGrafter"/>
</dbReference>
<keyword evidence="6" id="KW-1185">Reference proteome</keyword>
<dbReference type="EMBL" id="ASPP01010119">
    <property type="protein sequence ID" value="ETO23199.1"/>
    <property type="molecule type" value="Genomic_DNA"/>
</dbReference>
<dbReference type="GO" id="GO:0005544">
    <property type="term" value="F:calcium-dependent phospholipid binding"/>
    <property type="evidence" value="ECO:0007669"/>
    <property type="project" value="InterPro"/>
</dbReference>
<organism evidence="5 6">
    <name type="scientific">Reticulomyxa filosa</name>
    <dbReference type="NCBI Taxonomy" id="46433"/>
    <lineage>
        <taxon>Eukaryota</taxon>
        <taxon>Sar</taxon>
        <taxon>Rhizaria</taxon>
        <taxon>Retaria</taxon>
        <taxon>Foraminifera</taxon>
        <taxon>Monothalamids</taxon>
        <taxon>Reticulomyxidae</taxon>
        <taxon>Reticulomyxa</taxon>
    </lineage>
</organism>
<evidence type="ECO:0000256" key="4">
    <source>
        <dbReference type="SAM" id="MobiDB-lite"/>
    </source>
</evidence>
<sequence length="472" mass="53529">AYQKMYDGDLNSVLVAKVKKSEDDYHLLVDHALTLKREETDPRIVDERRVAKDYEALKNALEGGKTLGMEAIYDIFTHRSWGHLDQVLIEFNKFSKVNARSVMEKKIGGRVGTAFQIMIDIAQQRHAYWALHVLHDILLNKKKKIIIITNNNNSIDYIHIHLKKSMKGLGTDDELLVRCIVGRSEIDLQEIIAIFNMKFGEGKTLLQWLRDDTSGAYRKMLMGLCGFDVGNLGGNSATHRVHDIEAKVDSNRTVIAMIEIMQNHQQHQQQQQHSSSNKTKDVESWDDYCVTSPTVRFNDDVDIDVSARLLAELAAEKKPNIKKFKKELIEVMTSINNEQRQELKLKFQSAPSNSKKTSLEDVIAQILGKRGKTTAITLVLLTPIAQYRAQIIHEGLKHLPVLIEAICTCTNKQLKDTIQAYNVLYKGDMVGDINKATKSKKNLNSMLMEILKAQRPETLRADAVQAEKAPKT</sequence>
<dbReference type="InterPro" id="IPR018502">
    <property type="entry name" value="Annexin_repeat"/>
</dbReference>
<dbReference type="GO" id="GO:0012506">
    <property type="term" value="C:vesicle membrane"/>
    <property type="evidence" value="ECO:0007669"/>
    <property type="project" value="TreeGrafter"/>
</dbReference>
<dbReference type="GO" id="GO:0005634">
    <property type="term" value="C:nucleus"/>
    <property type="evidence" value="ECO:0007669"/>
    <property type="project" value="TreeGrafter"/>
</dbReference>
<feature type="compositionally biased region" description="Low complexity" evidence="4">
    <location>
        <begin position="263"/>
        <end position="277"/>
    </location>
</feature>
<accession>X6NBN9</accession>
<dbReference type="Pfam" id="PF00191">
    <property type="entry name" value="Annexin"/>
    <property type="match status" value="1"/>
</dbReference>
<keyword evidence="3" id="KW-0041">Annexin</keyword>
<name>X6NBN9_RETFI</name>
<dbReference type="PANTHER" id="PTHR10502:SF102">
    <property type="entry name" value="ANNEXIN B11"/>
    <property type="match status" value="1"/>
</dbReference>
<proteinExistence type="inferred from homology"/>
<dbReference type="AlphaFoldDB" id="X6NBN9"/>
<evidence type="ECO:0000256" key="3">
    <source>
        <dbReference type="ARBA" id="ARBA00023216"/>
    </source>
</evidence>
<dbReference type="GO" id="GO:0005509">
    <property type="term" value="F:calcium ion binding"/>
    <property type="evidence" value="ECO:0007669"/>
    <property type="project" value="InterPro"/>
</dbReference>
<protein>
    <recommendedName>
        <fullName evidence="7">Annexin</fullName>
    </recommendedName>
</protein>
<dbReference type="Gene3D" id="1.10.220.10">
    <property type="entry name" value="Annexin"/>
    <property type="match status" value="3"/>
</dbReference>
<evidence type="ECO:0000256" key="2">
    <source>
        <dbReference type="ARBA" id="ARBA00022737"/>
    </source>
</evidence>
<dbReference type="InterPro" id="IPR037104">
    <property type="entry name" value="Annexin_sf"/>
</dbReference>
<dbReference type="PROSITE" id="PS51897">
    <property type="entry name" value="ANNEXIN_2"/>
    <property type="match status" value="1"/>
</dbReference>
<comment type="caution">
    <text evidence="5">The sequence shown here is derived from an EMBL/GenBank/DDBJ whole genome shotgun (WGS) entry which is preliminary data.</text>
</comment>
<dbReference type="GO" id="GO:0001786">
    <property type="term" value="F:phosphatidylserine binding"/>
    <property type="evidence" value="ECO:0007669"/>
    <property type="project" value="TreeGrafter"/>
</dbReference>
<dbReference type="Proteomes" id="UP000023152">
    <property type="component" value="Unassembled WGS sequence"/>
</dbReference>
<dbReference type="SMART" id="SM00335">
    <property type="entry name" value="ANX"/>
    <property type="match status" value="1"/>
</dbReference>